<dbReference type="EC" id="2.3.1.-" evidence="3"/>
<evidence type="ECO:0000256" key="4">
    <source>
        <dbReference type="SAM" id="Phobius"/>
    </source>
</evidence>
<dbReference type="PANTHER" id="PTHR31561">
    <property type="entry name" value="3-KETOACYL-COA SYNTHASE"/>
    <property type="match status" value="1"/>
</dbReference>
<feature type="transmembrane region" description="Helical" evidence="4">
    <location>
        <begin position="10"/>
        <end position="27"/>
    </location>
</feature>
<dbReference type="Proteomes" id="UP001153076">
    <property type="component" value="Unassembled WGS sequence"/>
</dbReference>
<evidence type="ECO:0000259" key="6">
    <source>
        <dbReference type="Pfam" id="PF08392"/>
    </source>
</evidence>
<comment type="similarity">
    <text evidence="3">Belongs to the thiolase-like superfamily. Chalcone/stilbene synthases family.</text>
</comment>
<evidence type="ECO:0000259" key="5">
    <source>
        <dbReference type="Pfam" id="PF02797"/>
    </source>
</evidence>
<evidence type="ECO:0000313" key="8">
    <source>
        <dbReference type="Proteomes" id="UP001153076"/>
    </source>
</evidence>
<evidence type="ECO:0000256" key="3">
    <source>
        <dbReference type="PIRNR" id="PIRNR036417"/>
    </source>
</evidence>
<comment type="caution">
    <text evidence="7">The sequence shown here is derived from an EMBL/GenBank/DDBJ whole genome shotgun (WGS) entry which is preliminary data.</text>
</comment>
<protein>
    <recommendedName>
        <fullName evidence="3">3-ketoacyl-CoA synthase</fullName>
        <ecNumber evidence="3">2.3.1.-</ecNumber>
    </recommendedName>
</protein>
<evidence type="ECO:0000256" key="2">
    <source>
        <dbReference type="ARBA" id="ARBA00047375"/>
    </source>
</evidence>
<organism evidence="7 8">
    <name type="scientific">Carnegiea gigantea</name>
    <dbReference type="NCBI Taxonomy" id="171969"/>
    <lineage>
        <taxon>Eukaryota</taxon>
        <taxon>Viridiplantae</taxon>
        <taxon>Streptophyta</taxon>
        <taxon>Embryophyta</taxon>
        <taxon>Tracheophyta</taxon>
        <taxon>Spermatophyta</taxon>
        <taxon>Magnoliopsida</taxon>
        <taxon>eudicotyledons</taxon>
        <taxon>Gunneridae</taxon>
        <taxon>Pentapetalae</taxon>
        <taxon>Caryophyllales</taxon>
        <taxon>Cactineae</taxon>
        <taxon>Cactaceae</taxon>
        <taxon>Cactoideae</taxon>
        <taxon>Echinocereeae</taxon>
        <taxon>Carnegiea</taxon>
    </lineage>
</organism>
<dbReference type="OrthoDB" id="329835at2759"/>
<comment type="catalytic activity">
    <reaction evidence="2">
        <text>a very-long-chain acyl-CoA + malonyl-CoA + H(+) = a very-long-chain 3-oxoacyl-CoA + CO2 + CoA</text>
        <dbReference type="Rhea" id="RHEA:32727"/>
        <dbReference type="ChEBI" id="CHEBI:15378"/>
        <dbReference type="ChEBI" id="CHEBI:16526"/>
        <dbReference type="ChEBI" id="CHEBI:57287"/>
        <dbReference type="ChEBI" id="CHEBI:57384"/>
        <dbReference type="ChEBI" id="CHEBI:90725"/>
        <dbReference type="ChEBI" id="CHEBI:90736"/>
        <dbReference type="EC" id="2.3.1.199"/>
    </reaction>
</comment>
<sequence>MEVSFENAKVLYIPIFSILFLAIFHFYKSRPKPICLLDYACFRPPSFYRAPLPRFLEHASIVFKDKPKITRFQMRILERAGLGPETCLPPAIHYIPPEPTTELARAEARLVIFSAIDEVFSKTGLGPKDVDILITNCSIFCPSPSLSSMIVNKYKMRSTIKTFSLSGMGCSASPISVDLASRFLQLRPNSNALVISTEIITPNCYMGNERAKYRLLHVVRTHKGSEDRAYNSVAQEEDVEGRLGISLSKELIVIAGEALTSNITTLGPLVLPVSEMVRFAYNFIARKILGSKKIKSYVPNFNQVFDHFCVHTGGRAVIDEIQTGLRLLDRQVEASRMILYRFGNTSSSSIWYELSYIEVKGRMKKGDRAWQIAFGSGFKCNSAIWQCNRNIKVKTDGYGPWRDCIDKYPICVPEILNW</sequence>
<dbReference type="SUPFAM" id="SSF53901">
    <property type="entry name" value="Thiolase-like"/>
    <property type="match status" value="2"/>
</dbReference>
<accession>A0A9Q1KFW3</accession>
<dbReference type="Pfam" id="PF02797">
    <property type="entry name" value="Chal_sti_synt_C"/>
    <property type="match status" value="1"/>
</dbReference>
<dbReference type="InterPro" id="IPR016039">
    <property type="entry name" value="Thiolase-like"/>
</dbReference>
<dbReference type="InterPro" id="IPR012328">
    <property type="entry name" value="Chalcone/stilbene_synt_C"/>
</dbReference>
<feature type="domain" description="Chalcone/stilbene synthase C-terminal" evidence="5">
    <location>
        <begin position="299"/>
        <end position="379"/>
    </location>
</feature>
<reference evidence="7" key="1">
    <citation type="submission" date="2022-04" db="EMBL/GenBank/DDBJ databases">
        <title>Carnegiea gigantea Genome sequencing and assembly v2.</title>
        <authorList>
            <person name="Copetti D."/>
            <person name="Sanderson M.J."/>
            <person name="Burquez A."/>
            <person name="Wojciechowski M.F."/>
        </authorList>
    </citation>
    <scope>NUCLEOTIDE SEQUENCE</scope>
    <source>
        <strain evidence="7">SGP5-SGP5p</strain>
        <tissue evidence="7">Aerial part</tissue>
    </source>
</reference>
<keyword evidence="4" id="KW-1133">Transmembrane helix</keyword>
<dbReference type="EMBL" id="JAKOGI010000140">
    <property type="protein sequence ID" value="KAJ8442507.1"/>
    <property type="molecule type" value="Genomic_DNA"/>
</dbReference>
<dbReference type="InterPro" id="IPR013601">
    <property type="entry name" value="FAE1_typ3_polyketide_synth"/>
</dbReference>
<dbReference type="PIRSF" id="PIRSF036417">
    <property type="entry name" value="3-ktacl-CoA_syn"/>
    <property type="match status" value="1"/>
</dbReference>
<keyword evidence="4" id="KW-0812">Transmembrane</keyword>
<gene>
    <name evidence="7" type="ORF">Cgig2_022390</name>
</gene>
<keyword evidence="4" id="KW-0472">Membrane</keyword>
<dbReference type="GO" id="GO:0016020">
    <property type="term" value="C:membrane"/>
    <property type="evidence" value="ECO:0007669"/>
    <property type="project" value="InterPro"/>
</dbReference>
<dbReference type="Gene3D" id="3.40.47.10">
    <property type="match status" value="2"/>
</dbReference>
<dbReference type="GO" id="GO:0009922">
    <property type="term" value="F:fatty acid elongase activity"/>
    <property type="evidence" value="ECO:0007669"/>
    <property type="project" value="UniProtKB-EC"/>
</dbReference>
<evidence type="ECO:0000256" key="1">
    <source>
        <dbReference type="ARBA" id="ARBA00023315"/>
    </source>
</evidence>
<dbReference type="Pfam" id="PF08392">
    <property type="entry name" value="FAE1_CUT1_RppA"/>
    <property type="match status" value="1"/>
</dbReference>
<name>A0A9Q1KFW3_9CARY</name>
<keyword evidence="8" id="KW-1185">Reference proteome</keyword>
<proteinExistence type="inferred from homology"/>
<dbReference type="GO" id="GO:0006633">
    <property type="term" value="P:fatty acid biosynthetic process"/>
    <property type="evidence" value="ECO:0007669"/>
    <property type="project" value="InterPro"/>
</dbReference>
<dbReference type="InterPro" id="IPR012392">
    <property type="entry name" value="3-ktacl-CoA_syn"/>
</dbReference>
<evidence type="ECO:0000313" key="7">
    <source>
        <dbReference type="EMBL" id="KAJ8442507.1"/>
    </source>
</evidence>
<keyword evidence="1 3" id="KW-0012">Acyltransferase</keyword>
<comment type="pathway">
    <text evidence="3">Lipid metabolism; fatty acid biosynthesis.</text>
</comment>
<feature type="domain" description="FAE" evidence="6">
    <location>
        <begin position="28"/>
        <end position="211"/>
    </location>
</feature>
<dbReference type="CDD" id="cd00831">
    <property type="entry name" value="CHS_like"/>
    <property type="match status" value="1"/>
</dbReference>
<keyword evidence="3" id="KW-0808">Transferase</keyword>
<dbReference type="AlphaFoldDB" id="A0A9Q1KFW3"/>